<name>A0AAV4V811_CAEEX</name>
<comment type="caution">
    <text evidence="4">The sequence shown here is derived from an EMBL/GenBank/DDBJ whole genome shotgun (WGS) entry which is preliminary data.</text>
</comment>
<dbReference type="InterPro" id="IPR050975">
    <property type="entry name" value="Sleep_regulator"/>
</dbReference>
<sequence length="142" mass="15940">MNYILNFVVISLFFYLRIHSVSCLKCHVCSSGNPGQEDCISIDPTQTKYLMECHGPMNASCRIQEQWVDFEVLRQKSDKRTIRQCASTPFDPSRPCYYRAGFGGKTNVCNCLGDGCNEATRTTAAATLLVTIGSFLFIKMLM</sequence>
<organism evidence="4 5">
    <name type="scientific">Caerostris extrusa</name>
    <name type="common">Bark spider</name>
    <name type="synonym">Caerostris bankana</name>
    <dbReference type="NCBI Taxonomy" id="172846"/>
    <lineage>
        <taxon>Eukaryota</taxon>
        <taxon>Metazoa</taxon>
        <taxon>Ecdysozoa</taxon>
        <taxon>Arthropoda</taxon>
        <taxon>Chelicerata</taxon>
        <taxon>Arachnida</taxon>
        <taxon>Araneae</taxon>
        <taxon>Araneomorphae</taxon>
        <taxon>Entelegynae</taxon>
        <taxon>Araneoidea</taxon>
        <taxon>Araneidae</taxon>
        <taxon>Caerostris</taxon>
    </lineage>
</organism>
<evidence type="ECO:0000256" key="2">
    <source>
        <dbReference type="ARBA" id="ARBA00023180"/>
    </source>
</evidence>
<keyword evidence="2" id="KW-0325">Glycoprotein</keyword>
<dbReference type="GO" id="GO:0030431">
    <property type="term" value="P:sleep"/>
    <property type="evidence" value="ECO:0007669"/>
    <property type="project" value="InterPro"/>
</dbReference>
<accession>A0AAV4V811</accession>
<dbReference type="InterPro" id="IPR031424">
    <property type="entry name" value="QVR-like"/>
</dbReference>
<keyword evidence="1 3" id="KW-0732">Signal</keyword>
<dbReference type="CDD" id="cd00117">
    <property type="entry name" value="TFP"/>
    <property type="match status" value="1"/>
</dbReference>
<feature type="signal peptide" evidence="3">
    <location>
        <begin position="1"/>
        <end position="23"/>
    </location>
</feature>
<evidence type="ECO:0000256" key="3">
    <source>
        <dbReference type="SAM" id="SignalP"/>
    </source>
</evidence>
<reference evidence="4 5" key="1">
    <citation type="submission" date="2021-06" db="EMBL/GenBank/DDBJ databases">
        <title>Caerostris extrusa draft genome.</title>
        <authorList>
            <person name="Kono N."/>
            <person name="Arakawa K."/>
        </authorList>
    </citation>
    <scope>NUCLEOTIDE SEQUENCE [LARGE SCALE GENOMIC DNA]</scope>
</reference>
<dbReference type="GO" id="GO:0032222">
    <property type="term" value="P:regulation of synaptic transmission, cholinergic"/>
    <property type="evidence" value="ECO:0007669"/>
    <property type="project" value="InterPro"/>
</dbReference>
<dbReference type="PANTHER" id="PTHR33562:SF14">
    <property type="entry name" value="PROTEIN QUIVER"/>
    <property type="match status" value="1"/>
</dbReference>
<evidence type="ECO:0008006" key="6">
    <source>
        <dbReference type="Google" id="ProtNLM"/>
    </source>
</evidence>
<evidence type="ECO:0000313" key="5">
    <source>
        <dbReference type="Proteomes" id="UP001054945"/>
    </source>
</evidence>
<dbReference type="EMBL" id="BPLR01014088">
    <property type="protein sequence ID" value="GIY66173.1"/>
    <property type="molecule type" value="Genomic_DNA"/>
</dbReference>
<protein>
    <recommendedName>
        <fullName evidence="6">Protein quiver</fullName>
    </recommendedName>
</protein>
<proteinExistence type="predicted"/>
<evidence type="ECO:0000256" key="1">
    <source>
        <dbReference type="ARBA" id="ARBA00022729"/>
    </source>
</evidence>
<dbReference type="AlphaFoldDB" id="A0AAV4V811"/>
<gene>
    <name evidence="4" type="primary">X975_17113</name>
    <name evidence="4" type="ORF">CEXT_567401</name>
</gene>
<dbReference type="Pfam" id="PF17064">
    <property type="entry name" value="QVR"/>
    <property type="match status" value="1"/>
</dbReference>
<feature type="chain" id="PRO_5043528712" description="Protein quiver" evidence="3">
    <location>
        <begin position="24"/>
        <end position="142"/>
    </location>
</feature>
<dbReference type="Proteomes" id="UP001054945">
    <property type="component" value="Unassembled WGS sequence"/>
</dbReference>
<evidence type="ECO:0000313" key="4">
    <source>
        <dbReference type="EMBL" id="GIY66173.1"/>
    </source>
</evidence>
<keyword evidence="5" id="KW-1185">Reference proteome</keyword>
<dbReference type="PANTHER" id="PTHR33562">
    <property type="entry name" value="ATILLA, ISOFORM B-RELATED-RELATED"/>
    <property type="match status" value="1"/>
</dbReference>